<dbReference type="EMBL" id="MU393461">
    <property type="protein sequence ID" value="KAI4866220.1"/>
    <property type="molecule type" value="Genomic_DNA"/>
</dbReference>
<organism evidence="1 2">
    <name type="scientific">Hypoxylon rubiginosum</name>
    <dbReference type="NCBI Taxonomy" id="110542"/>
    <lineage>
        <taxon>Eukaryota</taxon>
        <taxon>Fungi</taxon>
        <taxon>Dikarya</taxon>
        <taxon>Ascomycota</taxon>
        <taxon>Pezizomycotina</taxon>
        <taxon>Sordariomycetes</taxon>
        <taxon>Xylariomycetidae</taxon>
        <taxon>Xylariales</taxon>
        <taxon>Hypoxylaceae</taxon>
        <taxon>Hypoxylon</taxon>
    </lineage>
</organism>
<protein>
    <submittedName>
        <fullName evidence="1">Calcium-dependent phosphotriesterase</fullName>
    </submittedName>
</protein>
<comment type="caution">
    <text evidence="1">The sequence shown here is derived from an EMBL/GenBank/DDBJ whole genome shotgun (WGS) entry which is preliminary data.</text>
</comment>
<keyword evidence="2" id="KW-1185">Reference proteome</keyword>
<name>A0ACB9Z4Y0_9PEZI</name>
<accession>A0ACB9Z4Y0</accession>
<sequence>MTSHAKTGIKSSTVQTQIEVLHAGFPLSAKLPPNSNNIAVKQYHPDFEKITGSESRFSLLLSSDDSSRNPLFRNGCVYVPQRDELYAMSGLLQSTNSSALPTILISQVSLQREPDNPLQPICAVGWMKLRPPQSMPMPAGACLFKDGILYCSQGTLASDTGGLWYMAWRKAPAPLLVGYFRKPFNSIQNVVQDREGGLWFTDASAGFELDIRPKPKLPNQVYRVDGNGGNVRVVADGFGRPTGITLSPDESTLYVTDTDANRPDGSTDPTRAATIYAFDIIQRSGSYFLINRRLFAYAIDGVPMAVACDDSGNVYAACGDGVEVWSPGGVVLGLIEVPGGCTSLCFGRKGELFIGAGQRLWVFRLTQQEST</sequence>
<proteinExistence type="predicted"/>
<reference evidence="1 2" key="1">
    <citation type="journal article" date="2022" name="New Phytol.">
        <title>Ecological generalism drives hyperdiversity of secondary metabolite gene clusters in xylarialean endophytes.</title>
        <authorList>
            <person name="Franco M.E.E."/>
            <person name="Wisecaver J.H."/>
            <person name="Arnold A.E."/>
            <person name="Ju Y.M."/>
            <person name="Slot J.C."/>
            <person name="Ahrendt S."/>
            <person name="Moore L.P."/>
            <person name="Eastman K.E."/>
            <person name="Scott K."/>
            <person name="Konkel Z."/>
            <person name="Mondo S.J."/>
            <person name="Kuo A."/>
            <person name="Hayes R.D."/>
            <person name="Haridas S."/>
            <person name="Andreopoulos B."/>
            <person name="Riley R."/>
            <person name="LaButti K."/>
            <person name="Pangilinan J."/>
            <person name="Lipzen A."/>
            <person name="Amirebrahimi M."/>
            <person name="Yan J."/>
            <person name="Adam C."/>
            <person name="Keymanesh K."/>
            <person name="Ng V."/>
            <person name="Louie K."/>
            <person name="Northen T."/>
            <person name="Drula E."/>
            <person name="Henrissat B."/>
            <person name="Hsieh H.M."/>
            <person name="Youens-Clark K."/>
            <person name="Lutzoni F."/>
            <person name="Miadlikowska J."/>
            <person name="Eastwood D.C."/>
            <person name="Hamelin R.C."/>
            <person name="Grigoriev I.V."/>
            <person name="U'Ren J.M."/>
        </authorList>
    </citation>
    <scope>NUCLEOTIDE SEQUENCE [LARGE SCALE GENOMIC DNA]</scope>
    <source>
        <strain evidence="1 2">CBS 119005</strain>
    </source>
</reference>
<dbReference type="Proteomes" id="UP001497700">
    <property type="component" value="Unassembled WGS sequence"/>
</dbReference>
<evidence type="ECO:0000313" key="1">
    <source>
        <dbReference type="EMBL" id="KAI4866220.1"/>
    </source>
</evidence>
<gene>
    <name evidence="1" type="ORF">F4820DRAFT_417472</name>
</gene>
<evidence type="ECO:0000313" key="2">
    <source>
        <dbReference type="Proteomes" id="UP001497700"/>
    </source>
</evidence>